<dbReference type="AlphaFoldDB" id="A0A5D2D9W3"/>
<evidence type="ECO:0000256" key="1">
    <source>
        <dbReference type="SAM" id="MobiDB-lite"/>
    </source>
</evidence>
<evidence type="ECO:0000313" key="2">
    <source>
        <dbReference type="EMBL" id="TYG77820.1"/>
    </source>
</evidence>
<feature type="compositionally biased region" description="Low complexity" evidence="1">
    <location>
        <begin position="67"/>
        <end position="77"/>
    </location>
</feature>
<gene>
    <name evidence="2" type="ORF">ES288_D02G006200v1</name>
</gene>
<name>A0A5D2D9W3_GOSDA</name>
<organism evidence="2 3">
    <name type="scientific">Gossypium darwinii</name>
    <name type="common">Darwin's cotton</name>
    <name type="synonym">Gossypium barbadense var. darwinii</name>
    <dbReference type="NCBI Taxonomy" id="34276"/>
    <lineage>
        <taxon>Eukaryota</taxon>
        <taxon>Viridiplantae</taxon>
        <taxon>Streptophyta</taxon>
        <taxon>Embryophyta</taxon>
        <taxon>Tracheophyta</taxon>
        <taxon>Spermatophyta</taxon>
        <taxon>Magnoliopsida</taxon>
        <taxon>eudicotyledons</taxon>
        <taxon>Gunneridae</taxon>
        <taxon>Pentapetalae</taxon>
        <taxon>rosids</taxon>
        <taxon>malvids</taxon>
        <taxon>Malvales</taxon>
        <taxon>Malvaceae</taxon>
        <taxon>Malvoideae</taxon>
        <taxon>Gossypium</taxon>
    </lineage>
</organism>
<dbReference type="EMBL" id="CM017702">
    <property type="protein sequence ID" value="TYG77820.1"/>
    <property type="molecule type" value="Genomic_DNA"/>
</dbReference>
<sequence>MISIYVCRSGTCCIFPFFSPQLLKIESPLLNPLTQALVCMVCRGERCQKNPTDALTKASLPDDSSSKEGPSGSRSRPFKLPVIISIVKKKPEKKEEKLLMIQSIGLLSLCQLPSTNTLYIFLPCTKHARILSKIKYHYSSSLSL</sequence>
<accession>A0A5D2D9W3</accession>
<protein>
    <submittedName>
        <fullName evidence="2">Uncharacterized protein</fullName>
    </submittedName>
</protein>
<keyword evidence="3" id="KW-1185">Reference proteome</keyword>
<proteinExistence type="predicted"/>
<reference evidence="2 3" key="1">
    <citation type="submission" date="2019-06" db="EMBL/GenBank/DDBJ databases">
        <title>WGS assembly of Gossypium darwinii.</title>
        <authorList>
            <person name="Chen Z.J."/>
            <person name="Sreedasyam A."/>
            <person name="Ando A."/>
            <person name="Song Q."/>
            <person name="De L."/>
            <person name="Hulse-Kemp A."/>
            <person name="Ding M."/>
            <person name="Ye W."/>
            <person name="Kirkbride R."/>
            <person name="Jenkins J."/>
            <person name="Plott C."/>
            <person name="Lovell J."/>
            <person name="Lin Y.-M."/>
            <person name="Vaughn R."/>
            <person name="Liu B."/>
            <person name="Li W."/>
            <person name="Simpson S."/>
            <person name="Scheffler B."/>
            <person name="Saski C."/>
            <person name="Grover C."/>
            <person name="Hu G."/>
            <person name="Conover J."/>
            <person name="Carlson J."/>
            <person name="Shu S."/>
            <person name="Boston L."/>
            <person name="Williams M."/>
            <person name="Peterson D."/>
            <person name="Mcgee K."/>
            <person name="Jones D."/>
            <person name="Wendel J."/>
            <person name="Stelly D."/>
            <person name="Grimwood J."/>
            <person name="Schmutz J."/>
        </authorList>
    </citation>
    <scope>NUCLEOTIDE SEQUENCE [LARGE SCALE GENOMIC DNA]</scope>
    <source>
        <strain evidence="2">1808015.09</strain>
    </source>
</reference>
<dbReference type="Proteomes" id="UP000323506">
    <property type="component" value="Chromosome D02"/>
</dbReference>
<feature type="region of interest" description="Disordered" evidence="1">
    <location>
        <begin position="53"/>
        <end position="77"/>
    </location>
</feature>
<evidence type="ECO:0000313" key="3">
    <source>
        <dbReference type="Proteomes" id="UP000323506"/>
    </source>
</evidence>